<evidence type="ECO:0000313" key="2">
    <source>
        <dbReference type="EMBL" id="CCC43137.1"/>
    </source>
</evidence>
<dbReference type="PROSITE" id="PS51725">
    <property type="entry name" value="ABM"/>
    <property type="match status" value="1"/>
</dbReference>
<dbReference type="PANTHER" id="PTHR33336">
    <property type="entry name" value="QUINOL MONOOXYGENASE YGIN-RELATED"/>
    <property type="match status" value="1"/>
</dbReference>
<name>A0AB72XHV2_MYCCP</name>
<evidence type="ECO:0000259" key="1">
    <source>
        <dbReference type="PROSITE" id="PS51725"/>
    </source>
</evidence>
<dbReference type="Pfam" id="PF03992">
    <property type="entry name" value="ABM"/>
    <property type="match status" value="1"/>
</dbReference>
<reference evidence="2 3" key="2">
    <citation type="journal article" date="2013" name="Nat. Genet.">
        <title>Genomic analysis of smooth tubercle bacilli provides insights into ancestry and pathoadaptation of Mycobacterium tuberculosis.</title>
        <authorList>
            <person name="Supply P."/>
            <person name="Marceau M."/>
            <person name="Mangenot S."/>
            <person name="Roche D."/>
            <person name="Rouanet C."/>
            <person name="Khanna V."/>
            <person name="Majlessi L."/>
            <person name="Criscuolo A."/>
            <person name="Tap J."/>
            <person name="Pawlik A."/>
            <person name="Fiette L."/>
            <person name="Orgeur M."/>
            <person name="Fabre M."/>
            <person name="Parmentier C."/>
            <person name="Frigui W."/>
            <person name="Simeone R."/>
            <person name="Boritsch E.C."/>
            <person name="Debrie A.S."/>
            <person name="Willery E."/>
            <person name="Walker D."/>
            <person name="Quail M.A."/>
            <person name="Ma L."/>
            <person name="Bouchier C."/>
            <person name="Salvignol G."/>
            <person name="Sayes F."/>
            <person name="Cascioferro A."/>
            <person name="Seemann T."/>
            <person name="Barbe V."/>
            <person name="Locht C."/>
            <person name="Gutierrez M.C."/>
            <person name="Leclerc C."/>
            <person name="Bentley S.D."/>
            <person name="Stinear T.P."/>
            <person name="Brisse S."/>
            <person name="Medigue C."/>
            <person name="Parkhill J."/>
            <person name="Cruveiller S."/>
            <person name="Brosch R."/>
        </authorList>
    </citation>
    <scope>NUCLEOTIDE SEQUENCE [LARGE SCALE GENOMIC DNA]</scope>
    <source>
        <strain evidence="2 3">CIPT 140010059</strain>
    </source>
</reference>
<dbReference type="InterPro" id="IPR011008">
    <property type="entry name" value="Dimeric_a/b-barrel"/>
</dbReference>
<proteinExistence type="predicted"/>
<dbReference type="PANTHER" id="PTHR33336:SF3">
    <property type="entry name" value="ABM DOMAIN-CONTAINING PROTEIN"/>
    <property type="match status" value="1"/>
</dbReference>
<dbReference type="Proteomes" id="UP000008896">
    <property type="component" value="Chromosome"/>
</dbReference>
<sequence>MTSPIAVIARLMPRPDARSALRALLDAMVTATRAEDGCRSYDLYESADGGELVLFERYRSRIALDEHRSSPHYLNYRAQVSELLTRPVAVTVLAPLDEGSA</sequence>
<dbReference type="GeneID" id="45424759"/>
<dbReference type="GO" id="GO:0003824">
    <property type="term" value="F:catalytic activity"/>
    <property type="evidence" value="ECO:0007669"/>
    <property type="project" value="TreeGrafter"/>
</dbReference>
<feature type="domain" description="ABM" evidence="1">
    <location>
        <begin position="5"/>
        <end position="93"/>
    </location>
</feature>
<dbReference type="RefSeq" id="WP_014000425.1">
    <property type="nucleotide sequence ID" value="NC_015848.1"/>
</dbReference>
<protein>
    <recommendedName>
        <fullName evidence="1">ABM domain-containing protein</fullName>
    </recommendedName>
</protein>
<dbReference type="Gene3D" id="3.30.70.100">
    <property type="match status" value="1"/>
</dbReference>
<reference evidence="2 3" key="1">
    <citation type="journal article" date="2012" name="PLoS Negl. Trop. Dis.">
        <title>The Genome of Mycobacterium Africanum West African 2 Reveals a Lineage-Specific Locus and Genome Erosion Common to the M. tuberculosis Complex.</title>
        <authorList>
            <person name="Bentley S.D."/>
            <person name="Comas I."/>
            <person name="Bryant J.M."/>
            <person name="Walker D."/>
            <person name="Smith N.H."/>
            <person name="Harris S.R."/>
            <person name="Thurston S."/>
            <person name="Gagneux S."/>
            <person name="Wood J."/>
            <person name="Antonio M."/>
            <person name="Quail M.A."/>
            <person name="Gehre F."/>
            <person name="Adegbola R.A."/>
            <person name="Parkhill J."/>
            <person name="de Jong B.C."/>
        </authorList>
    </citation>
    <scope>NUCLEOTIDE SEQUENCE [LARGE SCALE GENOMIC DNA]</scope>
    <source>
        <strain evidence="2 3">CIPT 140010059</strain>
    </source>
</reference>
<dbReference type="EMBL" id="HE572590">
    <property type="protein sequence ID" value="CCC43137.1"/>
    <property type="molecule type" value="Genomic_DNA"/>
</dbReference>
<gene>
    <name evidence="2" type="ordered locus">MCAN_07971</name>
</gene>
<dbReference type="SUPFAM" id="SSF54909">
    <property type="entry name" value="Dimeric alpha+beta barrel"/>
    <property type="match status" value="1"/>
</dbReference>
<dbReference type="InterPro" id="IPR007138">
    <property type="entry name" value="ABM_dom"/>
</dbReference>
<dbReference type="InterPro" id="IPR050744">
    <property type="entry name" value="AI-2_Isomerase_LsrG"/>
</dbReference>
<dbReference type="KEGG" id="mce:MCAN_07971"/>
<accession>A0AB72XHV2</accession>
<evidence type="ECO:0000313" key="3">
    <source>
        <dbReference type="Proteomes" id="UP000008896"/>
    </source>
</evidence>
<dbReference type="AlphaFoldDB" id="A0AB72XHV2"/>
<organism evidence="2 3">
    <name type="scientific">Mycobacterium canettii (strain CIPT 140010059)</name>
    <dbReference type="NCBI Taxonomy" id="1048245"/>
    <lineage>
        <taxon>Bacteria</taxon>
        <taxon>Bacillati</taxon>
        <taxon>Actinomycetota</taxon>
        <taxon>Actinomycetes</taxon>
        <taxon>Mycobacteriales</taxon>
        <taxon>Mycobacteriaceae</taxon>
        <taxon>Mycobacterium</taxon>
        <taxon>Mycobacterium tuberculosis complex</taxon>
    </lineage>
</organism>